<dbReference type="PANTHER" id="PTHR28629">
    <property type="entry name" value="TRIOKINASE/FMN CYCLASE"/>
    <property type="match status" value="1"/>
</dbReference>
<dbReference type="InterPro" id="IPR012737">
    <property type="entry name" value="DhaK_L_YcgS"/>
</dbReference>
<organism evidence="4 5">
    <name type="scientific">Kitasatospora purpeofusca</name>
    <dbReference type="NCBI Taxonomy" id="67352"/>
    <lineage>
        <taxon>Bacteria</taxon>
        <taxon>Bacillati</taxon>
        <taxon>Actinomycetota</taxon>
        <taxon>Actinomycetes</taxon>
        <taxon>Kitasatosporales</taxon>
        <taxon>Streptomycetaceae</taxon>
        <taxon>Kitasatospora</taxon>
    </lineage>
</organism>
<name>A0ABZ1U0P9_9ACTN</name>
<evidence type="ECO:0000256" key="2">
    <source>
        <dbReference type="ARBA" id="ARBA00022777"/>
    </source>
</evidence>
<evidence type="ECO:0000256" key="1">
    <source>
        <dbReference type="ARBA" id="ARBA00022679"/>
    </source>
</evidence>
<dbReference type="Proteomes" id="UP001432222">
    <property type="component" value="Chromosome"/>
</dbReference>
<protein>
    <submittedName>
        <fullName evidence="4">Dihydroxyacetone kinase subunit DhaL</fullName>
    </submittedName>
</protein>
<dbReference type="NCBIfam" id="TIGR02365">
    <property type="entry name" value="dha_L_ycgS"/>
    <property type="match status" value="1"/>
</dbReference>
<proteinExistence type="predicted"/>
<dbReference type="GO" id="GO:0016301">
    <property type="term" value="F:kinase activity"/>
    <property type="evidence" value="ECO:0007669"/>
    <property type="project" value="UniProtKB-KW"/>
</dbReference>
<dbReference type="InterPro" id="IPR050861">
    <property type="entry name" value="Dihydroxyacetone_Kinase"/>
</dbReference>
<keyword evidence="2 4" id="KW-0418">Kinase</keyword>
<evidence type="ECO:0000313" key="5">
    <source>
        <dbReference type="Proteomes" id="UP001432222"/>
    </source>
</evidence>
<dbReference type="Pfam" id="PF02734">
    <property type="entry name" value="Dak2"/>
    <property type="match status" value="1"/>
</dbReference>
<dbReference type="SMART" id="SM01120">
    <property type="entry name" value="Dak2"/>
    <property type="match status" value="1"/>
</dbReference>
<evidence type="ECO:0000313" key="4">
    <source>
        <dbReference type="EMBL" id="WUQ83884.1"/>
    </source>
</evidence>
<dbReference type="RefSeq" id="WP_328954821.1">
    <property type="nucleotide sequence ID" value="NZ_CP108110.1"/>
</dbReference>
<keyword evidence="5" id="KW-1185">Reference proteome</keyword>
<dbReference type="EMBL" id="CP108110">
    <property type="protein sequence ID" value="WUQ83884.1"/>
    <property type="molecule type" value="Genomic_DNA"/>
</dbReference>
<evidence type="ECO:0000259" key="3">
    <source>
        <dbReference type="PROSITE" id="PS51480"/>
    </source>
</evidence>
<gene>
    <name evidence="4" type="primary">dhaL</name>
    <name evidence="4" type="ORF">OHA16_13440</name>
</gene>
<accession>A0ABZ1U0P9</accession>
<dbReference type="PANTHER" id="PTHR28629:SF4">
    <property type="entry name" value="TRIOKINASE_FMN CYCLASE"/>
    <property type="match status" value="1"/>
</dbReference>
<reference evidence="4" key="1">
    <citation type="submission" date="2022-10" db="EMBL/GenBank/DDBJ databases">
        <title>The complete genomes of actinobacterial strains from the NBC collection.</title>
        <authorList>
            <person name="Joergensen T.S."/>
            <person name="Alvarez Arevalo M."/>
            <person name="Sterndorff E.B."/>
            <person name="Faurdal D."/>
            <person name="Vuksanovic O."/>
            <person name="Mourched A.-S."/>
            <person name="Charusanti P."/>
            <person name="Shaw S."/>
            <person name="Blin K."/>
            <person name="Weber T."/>
        </authorList>
    </citation>
    <scope>NUCLEOTIDE SEQUENCE</scope>
    <source>
        <strain evidence="4">NBC_00222</strain>
    </source>
</reference>
<dbReference type="PROSITE" id="PS51480">
    <property type="entry name" value="DHAL"/>
    <property type="match status" value="1"/>
</dbReference>
<sequence length="230" mass="22955">MDVDTRLAEDWVRAIAAAVEREHERLTELDSAIGDGDHGSNLRRGFAAVLVALDSPDSPDAPAPDGGPGALLTRTGSTLISKVGGASGPLYGKAFRAIGAALPPPGQPSADAAGLGEALAAGLRAVRDLGRAAPGDKTIVDAWTPALDAYREAVAAGAGLPEATAAAAGGAERGALDTVPLEARKGRASYLGPRSVGHQDPGATSTALLFRALAEATAAREAARGGSDNP</sequence>
<dbReference type="InterPro" id="IPR036117">
    <property type="entry name" value="DhaL_dom_sf"/>
</dbReference>
<dbReference type="InterPro" id="IPR004007">
    <property type="entry name" value="DhaL_dom"/>
</dbReference>
<feature type="domain" description="DhaL" evidence="3">
    <location>
        <begin position="6"/>
        <end position="215"/>
    </location>
</feature>
<dbReference type="Gene3D" id="1.25.40.340">
    <property type="match status" value="1"/>
</dbReference>
<dbReference type="SUPFAM" id="SSF101473">
    <property type="entry name" value="DhaL-like"/>
    <property type="match status" value="1"/>
</dbReference>
<keyword evidence="1" id="KW-0808">Transferase</keyword>